<feature type="domain" description="DUF11" evidence="5">
    <location>
        <begin position="2811"/>
        <end position="2914"/>
    </location>
</feature>
<dbReference type="PANTHER" id="PTHR23303">
    <property type="entry name" value="CARBOXYPEPTIDASE REGULATORY REGION-CONTAINING"/>
    <property type="match status" value="1"/>
</dbReference>
<feature type="domain" description="SD-repeat containing protein B" evidence="6">
    <location>
        <begin position="2033"/>
        <end position="2106"/>
    </location>
</feature>
<name>A0ABX0NLE7_9BURK</name>
<dbReference type="SUPFAM" id="SSF49464">
    <property type="entry name" value="Carboxypeptidase regulatory domain-like"/>
    <property type="match status" value="1"/>
</dbReference>
<feature type="domain" description="SD-repeat containing protein B" evidence="6">
    <location>
        <begin position="1921"/>
        <end position="1994"/>
    </location>
</feature>
<dbReference type="Gene3D" id="2.60.40.10">
    <property type="entry name" value="Immunoglobulins"/>
    <property type="match status" value="14"/>
</dbReference>
<feature type="domain" description="SD-repeat containing protein B" evidence="6">
    <location>
        <begin position="2963"/>
        <end position="3031"/>
    </location>
</feature>
<dbReference type="InterPro" id="IPR013783">
    <property type="entry name" value="Ig-like_fold"/>
</dbReference>
<dbReference type="InterPro" id="IPR051417">
    <property type="entry name" value="SDr/BOS_complex"/>
</dbReference>
<dbReference type="Proteomes" id="UP000609726">
    <property type="component" value="Unassembled WGS sequence"/>
</dbReference>
<protein>
    <submittedName>
        <fullName evidence="7">DUF11 domain-containing protein</fullName>
    </submittedName>
</protein>
<dbReference type="NCBIfam" id="TIGR01451">
    <property type="entry name" value="B_ant_repeat"/>
    <property type="match status" value="4"/>
</dbReference>
<accession>A0ABX0NLE7</accession>
<keyword evidence="8" id="KW-1185">Reference proteome</keyword>
<dbReference type="Pfam" id="PF17210">
    <property type="entry name" value="SdrD_B"/>
    <property type="match status" value="11"/>
</dbReference>
<dbReference type="InterPro" id="IPR047589">
    <property type="entry name" value="DUF11_rpt"/>
</dbReference>
<reference evidence="7 8" key="1">
    <citation type="submission" date="2019-10" db="EMBL/GenBank/DDBJ databases">
        <title>Taxonomy of Antarctic Massilia spp.: description of Massilia rubra sp. nov., Massilia aquatica sp. nov., Massilia mucilaginosa sp. nov., Massilia frigida sp. nov. isolated from streams, lakes and regoliths.</title>
        <authorList>
            <person name="Holochova P."/>
            <person name="Sedlacek I."/>
            <person name="Kralova S."/>
            <person name="Maslanova I."/>
            <person name="Busse H.-J."/>
            <person name="Stankova E."/>
            <person name="Vrbovska V."/>
            <person name="Kovarovic V."/>
            <person name="Bartak M."/>
            <person name="Svec P."/>
            <person name="Pantucek R."/>
        </authorList>
    </citation>
    <scope>NUCLEOTIDE SEQUENCE [LARGE SCALE GENOMIC DNA]</scope>
    <source>
        <strain evidence="7 8">CCM 8733</strain>
    </source>
</reference>
<dbReference type="InterPro" id="IPR008969">
    <property type="entry name" value="CarboxyPept-like_regulatory"/>
</dbReference>
<evidence type="ECO:0000313" key="7">
    <source>
        <dbReference type="EMBL" id="NHZ87608.1"/>
    </source>
</evidence>
<evidence type="ECO:0000259" key="5">
    <source>
        <dbReference type="Pfam" id="PF01345"/>
    </source>
</evidence>
<feature type="domain" description="SD-repeat containing protein B" evidence="6">
    <location>
        <begin position="2158"/>
        <end position="2240"/>
    </location>
</feature>
<feature type="domain" description="SD-repeat containing protein B" evidence="6">
    <location>
        <begin position="1672"/>
        <end position="1758"/>
    </location>
</feature>
<sequence>MPCALRAICCPHSQLMKPIMFKRALPVLKSRSSKVFACLLRVAAVALLGLPLQAAAVDMLVSRLTDTPDPAVRGGTIKYSASVTNNTSDIANDVKIVFTLDPQTSFVSVTDAACVHDAGAGKVTCSYPTVAGDGAGAGTADIKDIDLTVRTLAGAGQTVSMLTVVSTSDPDSNAGNNSLSQLTTIDNGADLALLLSGSPGSLMASGSLVYTANLTNNGPDTAGATKATFTLSPNLTYQAATGSGWSCGAAGQVVTCTRPSAVKGDLPAITINTKATGSNTGTITTTGVVTISGSATDFNNTNDAASVNTIITVGTDLAVTKTVSKALVGSGQALSFTLAPRNLGPMTATSVVVNDSMPAGFVIGTATGTGWTCLINGQNISCTRPSYAVGEAFDIVITATAPNVVAQTNATNITSIDSATPDGDTANNNGSVNVSIVPDGVDLFLTKGKSPNPVAQGSNMISTIRVRNLGPRAALAGEVKVVETLQAGETWVGGAGSNWSCAAKVGNDVTCTYNAALALNATAPDLLLTTTATDAGDLTNTACAVYTDTNGVVTDPVEPNNCASATATATLTPSAVDLRLAKGASPSSLDWNADVITYTLTVTNAGPGAATGVVLADPIPGFIAGKTGVAAAKSGGTSPATFSCTTGATVTCTQNGGSMDAGSTAVFTVTVTRPLKDSSTEANNRWVNTATVRSTEQGDPVPANNTASADVQVDPIADVSVSNTVTPGSVPAGTNATYVLTINNNGPSIARDVAVSQVFNIPQGSMTFIKALASDGAVCTWVEATKTLSCSKADMAPGATRTVTITVRPDYMENAPNPRNIGSTATVVTTSNESSTANNSEANVLAVTPASLDLLVNNIDNVDPMGFVPATAGPVFPDNVVTYTNTITNRGPSVATHLKLTYVMKPPAGKSMTFLGGKVPEIANGYVNFCDQVGNQVTGPAQMTVTCNFPTSEILEGNNAQRVLNLDFRVETQPTGSGDTYQSTVTVSSREPEALTPNNTADQSTTIKMRVDLKMTKAAFAWNGAANASAAAVQLRQPFFWVLTLNNTGPGNSSGTVINDTLPAGLTVYTGGAAAPYNTSPYNAGITWSAANAAPTSGTCAAAGPSISCSVGLLEANKAATVRIPVIATVANPALENCGTATTNDVERSAADNRGCATIAVQPSSIAGFVYEDSNNDAAKAAGETGITGVTLRLDGTDIYGNTVSNVTTVTIAGGAYAFNNLSPGTYKVTEVQPATHLDGKDAAGSVGGSASDATADEIGNIVLPASTNATGYLFGELKPAVLSGFVFVDLDKDAVRDVTGVPATDESAGVTSVTMTLSGTDDLGPVNATVPTGANGSYSFANLRPGTYQVVQQTLSGVTHTGMTIGSKGGNDGAAVLAPNTPVLGLAKRTIGNVVLASGDNAINNNFGETGQGLGGAVYADLNNNGLKDAGEPGIPGVSVTLSGNTATGVSVCVEISPNPCTIVTDANGSYSFTGLPSSDATGYILTEQSQASAPLSNYADGIDAVGTVNGVVRGSMSNDKFSGITIGTGQFGSNYNFGESTASLSGKVYLDADRSDTFNGADTPLPNVTVTLSGTTATGANVCTIISTCVGKTDANGNYSFTGLPASNGTGYTVTETQPVDFVDATNTLGTGATVPGSLGVIGDSAFNGVVLSAGQKGINYLFGEATGKLSGFVYADKNNNGVMDAGETGIGGVSLALTGTAASGGNACGAPTCTATTNPDGSYSFSFLRNANGAGYTVTETQPAAYLDGITRKGNVGGVACAACVDNVANVIGTIAYAVEKTHTDFNFGELLPASVSGVVYADSNQNASLDKDEQIAGVSVTLTGTDDRGTAVNLSTTTAADGSYRFDKLRPSSGAGYSVTETHPAGFNDFPGATGSLPGTIGAVAAGVAAPNSIGGLQLVQGDAAVNYNFREIGASIRGAVYFDANSNGLRDSGEPPFPGVTVRLVGPTPRSVVTGADGTFVFTGLMAGNYSIVETQPGGVNDGSDTAGSLGGTINAPKNTIGNINLAPGAAGVNYLFGERGTTTAAGSIAGTVYVDANKDGKRDSGEQLLSGVTLTLKGIDGNGVPFTRTTQTDSKGNYLFALLPPGTYHLEETQPAKLSDFDAATGTKIGTLGGGAAGLNTVTSIVIPAAGGDATGYDFREFNPNAQVVGLAKLGGYVYVDGNKNGKREPGEALAGVTVTLSGIDRNGVAIVPRTTQTGADGSYLFENLVPGSYTVVETQPPGYGDFPANSGSAVGSVGGVLDAGPNKIASIVLDLGNDARDYDFRELGGSLAGLVYRDDNHNGVQDAGEPGIAGVPVSAVGGKGEAGRATTGDDGRFLIVGLPADTYSLVETHPTAYIDGKETAGKIDGAVVGTVDNSGFDATAPKNTIGAIKLGVAQNGVDYLFGERRARLEGYVYVDANNNGQMDAGETPLPGVHVTMTGGDSCAQGCVAVTGADGKYVFENLVPGRYTLVESQTDLPTSKYMDGKETAGVAGGIVDNSSFGTAPSQNTIAQIDVTSEKLAANNGVIGGNLFGERVRPGPEVKAPIISGYVWMDRGHTRTRPNDHEGVKDWTVTLTQNGKPICTVKSDATGFYQFDNLRCPGYQGTGLPTGPGFDISFTKDGNGMPNVPTSAGNAGKPSAGVIRDITLTDNSDITEQNLPLNPSGVVYDSVTRQPVRGAVVTVSGPAGFDPARHLLGGLAALNQTTGSDGVYQFFLQNGAPSGTYKLAISTYPVGYVPAESAKIPSCQGALPVAASANVALVQKSNGAPASGVNLHKPNACVGLVPGGADTTQYYTTFTVGPNGAPVVNNHLPIDKVEAAGLALTKTGDKQQLEFGESLLYTLTVRQTSGTAVAQATVRDSLPAGFSLVPGTVKVDGKTVADPAVVVGPVLAFNLGPLASNKQAVLTYRLRAGVGSLQGDGINRAIAYACNVAGGCVTPGSYQPVPDAYPSNRAEYKVRLTGGVFANQACVAGKVFVDCNGNSVQDNEELGIPGVRLYMEDGTSFTTDVEGKYSFCGLSPKSHVIKADSLTLPRGSRLTTTSNRNLGDANSIWLDAKNGELLRADFAEGSCSAPVIEQLKARRSQGGTRAPETEAVRLPGLKFDSKAPAAPRQATDSANQELVKPRQGAIPAGAGEARAQ</sequence>
<evidence type="ECO:0000256" key="1">
    <source>
        <dbReference type="ARBA" id="ARBA00004613"/>
    </source>
</evidence>
<feature type="domain" description="DUF11" evidence="5">
    <location>
        <begin position="191"/>
        <end position="308"/>
    </location>
</feature>
<comment type="subcellular location">
    <subcellularLocation>
        <location evidence="1">Secreted</location>
    </subcellularLocation>
</comment>
<evidence type="ECO:0000313" key="8">
    <source>
        <dbReference type="Proteomes" id="UP000609726"/>
    </source>
</evidence>
<feature type="domain" description="SD-repeat containing protein B" evidence="6">
    <location>
        <begin position="2278"/>
        <end position="2353"/>
    </location>
</feature>
<evidence type="ECO:0000259" key="6">
    <source>
        <dbReference type="Pfam" id="PF17210"/>
    </source>
</evidence>
<dbReference type="Pfam" id="PF01345">
    <property type="entry name" value="DUF11"/>
    <property type="match status" value="8"/>
</dbReference>
<feature type="domain" description="DUF11" evidence="5">
    <location>
        <begin position="316"/>
        <end position="434"/>
    </location>
</feature>
<organism evidence="7 8">
    <name type="scientific">Massilia mucilaginosa</name>
    <dbReference type="NCBI Taxonomy" id="2609282"/>
    <lineage>
        <taxon>Bacteria</taxon>
        <taxon>Pseudomonadati</taxon>
        <taxon>Pseudomonadota</taxon>
        <taxon>Betaproteobacteria</taxon>
        <taxon>Burkholderiales</taxon>
        <taxon>Oxalobacteraceae</taxon>
        <taxon>Telluria group</taxon>
        <taxon>Massilia</taxon>
    </lineage>
</organism>
<keyword evidence="2" id="KW-0964">Secreted</keyword>
<feature type="domain" description="SD-repeat containing protein B" evidence="6">
    <location>
        <begin position="1285"/>
        <end position="1374"/>
    </location>
</feature>
<dbReference type="SUPFAM" id="SSF117074">
    <property type="entry name" value="Hypothetical protein PA1324"/>
    <property type="match status" value="11"/>
</dbReference>
<evidence type="ECO:0000256" key="2">
    <source>
        <dbReference type="ARBA" id="ARBA00022525"/>
    </source>
</evidence>
<feature type="domain" description="DUF11" evidence="5">
    <location>
        <begin position="718"/>
        <end position="842"/>
    </location>
</feature>
<feature type="domain" description="SD-repeat containing protein B" evidence="6">
    <location>
        <begin position="1415"/>
        <end position="1486"/>
    </location>
</feature>
<feature type="domain" description="SD-repeat containing protein B" evidence="6">
    <location>
        <begin position="2401"/>
        <end position="2464"/>
    </location>
</feature>
<feature type="domain" description="DUF11" evidence="5">
    <location>
        <begin position="577"/>
        <end position="711"/>
    </location>
</feature>
<feature type="domain" description="SD-repeat containing protein B" evidence="6">
    <location>
        <begin position="1165"/>
        <end position="1262"/>
    </location>
</feature>
<evidence type="ECO:0000256" key="3">
    <source>
        <dbReference type="ARBA" id="ARBA00022729"/>
    </source>
</evidence>
<dbReference type="InterPro" id="IPR033764">
    <property type="entry name" value="Sdr_B"/>
</dbReference>
<keyword evidence="3" id="KW-0732">Signal</keyword>
<feature type="domain" description="DUF11" evidence="5">
    <location>
        <begin position="1028"/>
        <end position="1159"/>
    </location>
</feature>
<feature type="domain" description="SD-repeat containing protein B" evidence="6">
    <location>
        <begin position="1799"/>
        <end position="1873"/>
    </location>
</feature>
<dbReference type="Gene3D" id="2.60.40.1120">
    <property type="entry name" value="Carboxypeptidase-like, regulatory domain"/>
    <property type="match status" value="1"/>
</dbReference>
<feature type="domain" description="DUF11" evidence="5">
    <location>
        <begin position="442"/>
        <end position="566"/>
    </location>
</feature>
<comment type="caution">
    <text evidence="7">The sequence shown here is derived from an EMBL/GenBank/DDBJ whole genome shotgun (WGS) entry which is preliminary data.</text>
</comment>
<feature type="domain" description="DUF11" evidence="5">
    <location>
        <begin position="63"/>
        <end position="180"/>
    </location>
</feature>
<feature type="region of interest" description="Disordered" evidence="4">
    <location>
        <begin position="3071"/>
        <end position="3129"/>
    </location>
</feature>
<proteinExistence type="predicted"/>
<dbReference type="EMBL" id="WHJH01000001">
    <property type="protein sequence ID" value="NHZ87608.1"/>
    <property type="molecule type" value="Genomic_DNA"/>
</dbReference>
<dbReference type="SUPFAM" id="SSF49478">
    <property type="entry name" value="Cna protein B-type domain"/>
    <property type="match status" value="2"/>
</dbReference>
<evidence type="ECO:0000256" key="4">
    <source>
        <dbReference type="SAM" id="MobiDB-lite"/>
    </source>
</evidence>
<dbReference type="InterPro" id="IPR001434">
    <property type="entry name" value="OmcB-like_DUF11"/>
</dbReference>
<gene>
    <name evidence="7" type="ORF">F2P45_00955</name>
</gene>